<dbReference type="EMBL" id="MIPT01000001">
    <property type="protein sequence ID" value="OHT20117.1"/>
    <property type="molecule type" value="Genomic_DNA"/>
</dbReference>
<keyword evidence="1" id="KW-0732">Signal</keyword>
<reference evidence="2 3" key="1">
    <citation type="submission" date="2016-09" db="EMBL/GenBank/DDBJ databases">
        <title>Metabolic pathway, cell adaptation mechanisms and a novel monoxygenase revealed through proteogenomic-transcription analysis of a Sphingomonas haloaromaticamans strain degrading the fungicide ortho-phenylphenol.</title>
        <authorList>
            <person name="Perruchon C."/>
            <person name="Papadopoulou E.S."/>
            <person name="Rousidou C."/>
            <person name="Vasileiadis S."/>
            <person name="Tanou G."/>
            <person name="Amoutzias G."/>
            <person name="Molassiotis A."/>
            <person name="Karpouzas D.G."/>
        </authorList>
    </citation>
    <scope>NUCLEOTIDE SEQUENCE [LARGE SCALE GENOMIC DNA]</scope>
    <source>
        <strain evidence="2 3">P3</strain>
    </source>
</reference>
<dbReference type="Proteomes" id="UP000179467">
    <property type="component" value="Unassembled WGS sequence"/>
</dbReference>
<evidence type="ECO:0000313" key="2">
    <source>
        <dbReference type="EMBL" id="OHT20117.1"/>
    </source>
</evidence>
<organism evidence="2 3">
    <name type="scientific">Edaphosphingomonas haloaromaticamans</name>
    <dbReference type="NCBI Taxonomy" id="653954"/>
    <lineage>
        <taxon>Bacteria</taxon>
        <taxon>Pseudomonadati</taxon>
        <taxon>Pseudomonadota</taxon>
        <taxon>Alphaproteobacteria</taxon>
        <taxon>Sphingomonadales</taxon>
        <taxon>Rhizorhabdaceae</taxon>
        <taxon>Edaphosphingomonas</taxon>
    </lineage>
</organism>
<dbReference type="AlphaFoldDB" id="A0A1S1HDB7"/>
<feature type="chain" id="PRO_5010349077" evidence="1">
    <location>
        <begin position="24"/>
        <end position="132"/>
    </location>
</feature>
<evidence type="ECO:0000256" key="1">
    <source>
        <dbReference type="SAM" id="SignalP"/>
    </source>
</evidence>
<proteinExistence type="predicted"/>
<protein>
    <submittedName>
        <fullName evidence="2">Uncharacterized protein</fullName>
    </submittedName>
</protein>
<sequence>MKMKALITAFLIGGAMLPASAMAKPKPDNLTPKADAKPLDCVNLRQIRETRVRDDSTIDFYMNGGKIYRNTLPNSCPQLGFEERFAYKTSLSQLCSTDIITVLTSAGPGGVSRGASCGLGSFQEMQAPAKKK</sequence>
<name>A0A1S1HDB7_9SPHN</name>
<gene>
    <name evidence="2" type="ORF">BHE75_02112</name>
</gene>
<feature type="signal peptide" evidence="1">
    <location>
        <begin position="1"/>
        <end position="23"/>
    </location>
</feature>
<accession>A0A1S1HDB7</accession>
<dbReference type="RefSeq" id="WP_015456773.1">
    <property type="nucleotide sequence ID" value="NZ_MIPT01000001.1"/>
</dbReference>
<dbReference type="OrthoDB" id="7391925at2"/>
<comment type="caution">
    <text evidence="2">The sequence shown here is derived from an EMBL/GenBank/DDBJ whole genome shotgun (WGS) entry which is preliminary data.</text>
</comment>
<evidence type="ECO:0000313" key="3">
    <source>
        <dbReference type="Proteomes" id="UP000179467"/>
    </source>
</evidence>
<keyword evidence="3" id="KW-1185">Reference proteome</keyword>